<proteinExistence type="predicted"/>
<dbReference type="RefSeq" id="WP_101617223.1">
    <property type="nucleotide sequence ID" value="NZ_NMWU01000027.1"/>
</dbReference>
<sequence>MVMKQPEVTERTRKRMCRAFWHLYAKQPLDRITVKQIAELAGYNRATFYQYYSGVRDLLDQEEDRLIAERHQAMNDRIIDMRGTDDIRINLTLFLEQTRKDAPYIALLIGPNGDRKFIDKLRDVASPLIRPIIAGNDSDNTQPTGKTGEYLTEFYLGGMLTMMRAWLADPDPMPLAQMVELVIDTFMPGVTAE</sequence>
<organism evidence="4 5">
    <name type="scientific">Bifidobacterium margollesii</name>
    <dbReference type="NCBI Taxonomy" id="2020964"/>
    <lineage>
        <taxon>Bacteria</taxon>
        <taxon>Bacillati</taxon>
        <taxon>Actinomycetota</taxon>
        <taxon>Actinomycetes</taxon>
        <taxon>Bifidobacteriales</taxon>
        <taxon>Bifidobacteriaceae</taxon>
        <taxon>Bifidobacterium</taxon>
    </lineage>
</organism>
<dbReference type="Proteomes" id="UP000235050">
    <property type="component" value="Unassembled WGS sequence"/>
</dbReference>
<evidence type="ECO:0000259" key="3">
    <source>
        <dbReference type="PROSITE" id="PS50977"/>
    </source>
</evidence>
<dbReference type="Pfam" id="PF00440">
    <property type="entry name" value="TetR_N"/>
    <property type="match status" value="1"/>
</dbReference>
<reference evidence="4 5" key="1">
    <citation type="submission" date="2017-07" db="EMBL/GenBank/DDBJ databases">
        <title>Bifidobacterium novel species.</title>
        <authorList>
            <person name="Lugli G.A."/>
            <person name="Milani C."/>
            <person name="Duranti S."/>
            <person name="Mangifesta M."/>
        </authorList>
    </citation>
    <scope>NUCLEOTIDE SEQUENCE [LARGE SCALE GENOMIC DNA]</scope>
    <source>
        <strain evidence="5">Uis1B</strain>
    </source>
</reference>
<protein>
    <submittedName>
        <fullName evidence="4">TetR family transcriptional regulator</fullName>
    </submittedName>
</protein>
<keyword evidence="5" id="KW-1185">Reference proteome</keyword>
<dbReference type="SUPFAM" id="SSF46689">
    <property type="entry name" value="Homeodomain-like"/>
    <property type="match status" value="1"/>
</dbReference>
<evidence type="ECO:0000313" key="5">
    <source>
        <dbReference type="Proteomes" id="UP000235050"/>
    </source>
</evidence>
<name>A0A2N5J8W9_9BIFI</name>
<dbReference type="GO" id="GO:0003677">
    <property type="term" value="F:DNA binding"/>
    <property type="evidence" value="ECO:0007669"/>
    <property type="project" value="UniProtKB-UniRule"/>
</dbReference>
<evidence type="ECO:0000313" key="4">
    <source>
        <dbReference type="EMBL" id="PLS30631.1"/>
    </source>
</evidence>
<dbReference type="Pfam" id="PF14278">
    <property type="entry name" value="TetR_C_8"/>
    <property type="match status" value="1"/>
</dbReference>
<dbReference type="InterPro" id="IPR050624">
    <property type="entry name" value="HTH-type_Tx_Regulator"/>
</dbReference>
<comment type="caution">
    <text evidence="4">The sequence shown here is derived from an EMBL/GenBank/DDBJ whole genome shotgun (WGS) entry which is preliminary data.</text>
</comment>
<dbReference type="AlphaFoldDB" id="A0A2N5J8W9"/>
<evidence type="ECO:0000256" key="1">
    <source>
        <dbReference type="ARBA" id="ARBA00023125"/>
    </source>
</evidence>
<dbReference type="InterPro" id="IPR039532">
    <property type="entry name" value="TetR_C_Firmicutes"/>
</dbReference>
<accession>A0A2N5J8W9</accession>
<feature type="domain" description="HTH tetR-type" evidence="3">
    <location>
        <begin position="10"/>
        <end position="70"/>
    </location>
</feature>
<dbReference type="InterPro" id="IPR009057">
    <property type="entry name" value="Homeodomain-like_sf"/>
</dbReference>
<dbReference type="Gene3D" id="1.10.357.10">
    <property type="entry name" value="Tetracycline Repressor, domain 2"/>
    <property type="match status" value="1"/>
</dbReference>
<keyword evidence="1 2" id="KW-0238">DNA-binding</keyword>
<feature type="DNA-binding region" description="H-T-H motif" evidence="2">
    <location>
        <begin position="33"/>
        <end position="52"/>
    </location>
</feature>
<dbReference type="InterPro" id="IPR001647">
    <property type="entry name" value="HTH_TetR"/>
</dbReference>
<dbReference type="EMBL" id="NMWU01000027">
    <property type="protein sequence ID" value="PLS30631.1"/>
    <property type="molecule type" value="Genomic_DNA"/>
</dbReference>
<dbReference type="PANTHER" id="PTHR43479:SF11">
    <property type="entry name" value="ACREF_ENVCD OPERON REPRESSOR-RELATED"/>
    <property type="match status" value="1"/>
</dbReference>
<dbReference type="PROSITE" id="PS50977">
    <property type="entry name" value="HTH_TETR_2"/>
    <property type="match status" value="1"/>
</dbReference>
<dbReference type="OrthoDB" id="3193022at2"/>
<evidence type="ECO:0000256" key="2">
    <source>
        <dbReference type="PROSITE-ProRule" id="PRU00335"/>
    </source>
</evidence>
<gene>
    <name evidence="4" type="ORF">Uis1B_1551</name>
</gene>
<dbReference type="PANTHER" id="PTHR43479">
    <property type="entry name" value="ACREF/ENVCD OPERON REPRESSOR-RELATED"/>
    <property type="match status" value="1"/>
</dbReference>